<dbReference type="AlphaFoldDB" id="A0AAW1V2V3"/>
<reference evidence="1 2" key="1">
    <citation type="submission" date="2023-03" db="EMBL/GenBank/DDBJ databases">
        <title>Genome insight into feeding habits of ladybird beetles.</title>
        <authorList>
            <person name="Li H.-S."/>
            <person name="Huang Y.-H."/>
            <person name="Pang H."/>
        </authorList>
    </citation>
    <scope>NUCLEOTIDE SEQUENCE [LARGE SCALE GENOMIC DNA]</scope>
    <source>
        <strain evidence="1">SYSU_2023b</strain>
        <tissue evidence="1">Whole body</tissue>
    </source>
</reference>
<evidence type="ECO:0000313" key="2">
    <source>
        <dbReference type="Proteomes" id="UP001431783"/>
    </source>
</evidence>
<protein>
    <submittedName>
        <fullName evidence="1">Uncharacterized protein</fullName>
    </submittedName>
</protein>
<sequence>YGERLNRIVFVYLSPAVGFPPHTKTLTNLRNCWTDPLQYLDLHLADRYLTIISVGWIPGREQGQRRSTSRSIVAQLLRR</sequence>
<organism evidence="1 2">
    <name type="scientific">Henosepilachna vigintioctopunctata</name>
    <dbReference type="NCBI Taxonomy" id="420089"/>
    <lineage>
        <taxon>Eukaryota</taxon>
        <taxon>Metazoa</taxon>
        <taxon>Ecdysozoa</taxon>
        <taxon>Arthropoda</taxon>
        <taxon>Hexapoda</taxon>
        <taxon>Insecta</taxon>
        <taxon>Pterygota</taxon>
        <taxon>Neoptera</taxon>
        <taxon>Endopterygota</taxon>
        <taxon>Coleoptera</taxon>
        <taxon>Polyphaga</taxon>
        <taxon>Cucujiformia</taxon>
        <taxon>Coccinelloidea</taxon>
        <taxon>Coccinellidae</taxon>
        <taxon>Epilachninae</taxon>
        <taxon>Epilachnini</taxon>
        <taxon>Henosepilachna</taxon>
    </lineage>
</organism>
<proteinExistence type="predicted"/>
<feature type="non-terminal residue" evidence="1">
    <location>
        <position position="1"/>
    </location>
</feature>
<evidence type="ECO:0000313" key="1">
    <source>
        <dbReference type="EMBL" id="KAK9887133.1"/>
    </source>
</evidence>
<name>A0AAW1V2V3_9CUCU</name>
<dbReference type="EMBL" id="JARQZJ010000105">
    <property type="protein sequence ID" value="KAK9887133.1"/>
    <property type="molecule type" value="Genomic_DNA"/>
</dbReference>
<comment type="caution">
    <text evidence="1">The sequence shown here is derived from an EMBL/GenBank/DDBJ whole genome shotgun (WGS) entry which is preliminary data.</text>
</comment>
<dbReference type="Proteomes" id="UP001431783">
    <property type="component" value="Unassembled WGS sequence"/>
</dbReference>
<accession>A0AAW1V2V3</accession>
<gene>
    <name evidence="1" type="ORF">WA026_020579</name>
</gene>
<keyword evidence="2" id="KW-1185">Reference proteome</keyword>